<dbReference type="OrthoDB" id="9807469at2"/>
<dbReference type="InterPro" id="IPR051602">
    <property type="entry name" value="ACC_Biotin_Carboxylase"/>
</dbReference>
<evidence type="ECO:0000256" key="3">
    <source>
        <dbReference type="ARBA" id="ARBA00022598"/>
    </source>
</evidence>
<keyword evidence="7" id="KW-0092">Biotin</keyword>
<dbReference type="PANTHER" id="PTHR48095:SF2">
    <property type="entry name" value="BIOTIN CARBOXYLASE, CHLOROPLASTIC"/>
    <property type="match status" value="1"/>
</dbReference>
<dbReference type="PROSITE" id="PS00867">
    <property type="entry name" value="CPSASE_2"/>
    <property type="match status" value="1"/>
</dbReference>
<evidence type="ECO:0000256" key="6">
    <source>
        <dbReference type="ARBA" id="ARBA00023211"/>
    </source>
</evidence>
<dbReference type="Gene3D" id="3.30.470.20">
    <property type="entry name" value="ATP-grasp fold, B domain"/>
    <property type="match status" value="1"/>
</dbReference>
<keyword evidence="3" id="KW-0436">Ligase</keyword>
<dbReference type="Pfam" id="PF00289">
    <property type="entry name" value="Biotin_carb_N"/>
    <property type="match status" value="1"/>
</dbReference>
<dbReference type="InterPro" id="IPR011054">
    <property type="entry name" value="Rudment_hybrid_motif"/>
</dbReference>
<dbReference type="SMART" id="SM00878">
    <property type="entry name" value="Biotin_carb_C"/>
    <property type="match status" value="1"/>
</dbReference>
<dbReference type="Pfam" id="PF02786">
    <property type="entry name" value="CPSase_L_D2"/>
    <property type="match status" value="1"/>
</dbReference>
<evidence type="ECO:0000256" key="4">
    <source>
        <dbReference type="ARBA" id="ARBA00022741"/>
    </source>
</evidence>
<feature type="region of interest" description="Disordered" evidence="9">
    <location>
        <begin position="450"/>
        <end position="469"/>
    </location>
</feature>
<dbReference type="InterPro" id="IPR005479">
    <property type="entry name" value="CPAse_ATP-bd"/>
</dbReference>
<dbReference type="SUPFAM" id="SSF51246">
    <property type="entry name" value="Rudiment single hybrid motif"/>
    <property type="match status" value="1"/>
</dbReference>
<keyword evidence="6" id="KW-0464">Manganese</keyword>
<protein>
    <recommendedName>
        <fullName evidence="2">biotin carboxylase</fullName>
        <ecNumber evidence="2">6.3.4.14</ecNumber>
    </recommendedName>
</protein>
<dbReference type="InterPro" id="IPR005481">
    <property type="entry name" value="BC-like_N"/>
</dbReference>
<dbReference type="NCBIfam" id="NF006367">
    <property type="entry name" value="PRK08591.1"/>
    <property type="match status" value="1"/>
</dbReference>
<dbReference type="RefSeq" id="WP_023466084.1">
    <property type="nucleotide sequence ID" value="NZ_CAXOPQ010000002.1"/>
</dbReference>
<gene>
    <name evidence="10" type="ORF">BUW47_06545</name>
</gene>
<organism evidence="10 11">
    <name type="scientific">Limosilactobacillus fermentum</name>
    <name type="common">Lactobacillus fermentum</name>
    <dbReference type="NCBI Taxonomy" id="1613"/>
    <lineage>
        <taxon>Bacteria</taxon>
        <taxon>Bacillati</taxon>
        <taxon>Bacillota</taxon>
        <taxon>Bacilli</taxon>
        <taxon>Lactobacillales</taxon>
        <taxon>Lactobacillaceae</taxon>
        <taxon>Limosilactobacillus</taxon>
    </lineage>
</organism>
<name>A0A1L7GVS0_LIMFE</name>
<comment type="catalytic activity">
    <reaction evidence="8">
        <text>N(6)-biotinyl-L-lysyl-[protein] + hydrogencarbonate + ATP = N(6)-carboxybiotinyl-L-lysyl-[protein] + ADP + phosphate + H(+)</text>
        <dbReference type="Rhea" id="RHEA:13501"/>
        <dbReference type="Rhea" id="RHEA-COMP:10505"/>
        <dbReference type="Rhea" id="RHEA-COMP:10506"/>
        <dbReference type="ChEBI" id="CHEBI:15378"/>
        <dbReference type="ChEBI" id="CHEBI:17544"/>
        <dbReference type="ChEBI" id="CHEBI:30616"/>
        <dbReference type="ChEBI" id="CHEBI:43474"/>
        <dbReference type="ChEBI" id="CHEBI:83144"/>
        <dbReference type="ChEBI" id="CHEBI:83145"/>
        <dbReference type="ChEBI" id="CHEBI:456216"/>
        <dbReference type="EC" id="6.3.4.14"/>
    </reaction>
</comment>
<evidence type="ECO:0000313" key="11">
    <source>
        <dbReference type="Proteomes" id="UP000185427"/>
    </source>
</evidence>
<dbReference type="PROSITE" id="PS00866">
    <property type="entry name" value="CPSASE_1"/>
    <property type="match status" value="1"/>
</dbReference>
<keyword evidence="4" id="KW-0547">Nucleotide-binding</keyword>
<dbReference type="PROSITE" id="PS50979">
    <property type="entry name" value="BC"/>
    <property type="match status" value="1"/>
</dbReference>
<proteinExistence type="predicted"/>
<dbReference type="EC" id="6.3.4.14" evidence="2"/>
<dbReference type="GeneID" id="83715994"/>
<dbReference type="GO" id="GO:0046872">
    <property type="term" value="F:metal ion binding"/>
    <property type="evidence" value="ECO:0007669"/>
    <property type="project" value="InterPro"/>
</dbReference>
<dbReference type="InterPro" id="IPR011764">
    <property type="entry name" value="Biotin_carboxylation_dom"/>
</dbReference>
<comment type="function">
    <text evidence="1">This protein is a component of the acetyl coenzyme A carboxylase complex; first, biotin carboxylase catalyzes the carboxylation of the carrier protein and then the transcarboxylase transfers the carboxyl group to form malonyl-CoA.</text>
</comment>
<dbReference type="SUPFAM" id="SSF56059">
    <property type="entry name" value="Glutathione synthetase ATP-binding domain-like"/>
    <property type="match status" value="1"/>
</dbReference>
<dbReference type="Proteomes" id="UP000185427">
    <property type="component" value="Chromosome"/>
</dbReference>
<dbReference type="InterPro" id="IPR005482">
    <property type="entry name" value="Biotin_COase_C"/>
</dbReference>
<evidence type="ECO:0000256" key="9">
    <source>
        <dbReference type="SAM" id="MobiDB-lite"/>
    </source>
</evidence>
<dbReference type="PANTHER" id="PTHR48095">
    <property type="entry name" value="PYRUVATE CARBOXYLASE SUBUNIT A"/>
    <property type="match status" value="1"/>
</dbReference>
<dbReference type="EMBL" id="CP019030">
    <property type="protein sequence ID" value="APU46102.1"/>
    <property type="molecule type" value="Genomic_DNA"/>
</dbReference>
<evidence type="ECO:0000256" key="1">
    <source>
        <dbReference type="ARBA" id="ARBA00003761"/>
    </source>
</evidence>
<sequence>MANRLFKSNNSRSRWPFHKVLIANRGEIAVRIIRTCRVLGLATVAVYSTTDAKALHVKLADEAVCIGPGSAEKSYLNISALIGAALVTGADAVHPGFGFLSESVAFSRACQDNDLTFIGPSPETIALLGDKEAARLTMRRAGLPLVKGSQEPLHDLATALAQAEEVGYPVMLKAAAGGGGKGMRIIRNAEEMEAKFAVAQDEARASFNDDQMYLEQYLAHPRHIEVQVIGDQYGNALALGERDCTIQARHQKVIEEAPAAVLPAPVREAMLAQSEQAAAQLKYEGLGTIEFLYNEDGSYYFMEMNTRIQVEHPITELTTRVDLVESQFLVAAGAQLKAERPASVGYAIECRVNALTPGKITALHLPGGPGVRVDTALYQGYTVPSNYDGMIAKLIVYGERRQRALQQMQAVIDETVIDGIKTNLDLLIEILQAPAFQRLTTTVNWLDDQMNPNQKEEQDDEDRFKQRPG</sequence>
<dbReference type="PROSITE" id="PS50975">
    <property type="entry name" value="ATP_GRASP"/>
    <property type="match status" value="1"/>
</dbReference>
<evidence type="ECO:0000256" key="8">
    <source>
        <dbReference type="ARBA" id="ARBA00048600"/>
    </source>
</evidence>
<reference evidence="10 11" key="1">
    <citation type="submission" date="2016-12" db="EMBL/GenBank/DDBJ databases">
        <title>Complete Genome Sequence of Lactobacillus fermentum Strain SNUV175, a Probiotic for Treatment of Bacterial Vaginosis.</title>
        <authorList>
            <person name="Lee S."/>
            <person name="You H.J."/>
            <person name="Kwon B."/>
            <person name="Ko G."/>
        </authorList>
    </citation>
    <scope>NUCLEOTIDE SEQUENCE [LARGE SCALE GENOMIC DNA]</scope>
    <source>
        <strain evidence="10 11">SNUV175</strain>
    </source>
</reference>
<dbReference type="SUPFAM" id="SSF52440">
    <property type="entry name" value="PreATP-grasp domain"/>
    <property type="match status" value="1"/>
</dbReference>
<dbReference type="AlphaFoldDB" id="A0A1L7GVS0"/>
<dbReference type="GO" id="GO:0004075">
    <property type="term" value="F:biotin carboxylase activity"/>
    <property type="evidence" value="ECO:0007669"/>
    <property type="project" value="UniProtKB-EC"/>
</dbReference>
<evidence type="ECO:0000256" key="7">
    <source>
        <dbReference type="ARBA" id="ARBA00023267"/>
    </source>
</evidence>
<dbReference type="FunFam" id="3.40.50.20:FF:000010">
    <property type="entry name" value="Propionyl-CoA carboxylase subunit alpha"/>
    <property type="match status" value="1"/>
</dbReference>
<dbReference type="InterPro" id="IPR016185">
    <property type="entry name" value="PreATP-grasp_dom_sf"/>
</dbReference>
<keyword evidence="5" id="KW-0067">ATP-binding</keyword>
<evidence type="ECO:0000313" key="10">
    <source>
        <dbReference type="EMBL" id="APU46102.1"/>
    </source>
</evidence>
<evidence type="ECO:0000256" key="5">
    <source>
        <dbReference type="ARBA" id="ARBA00022840"/>
    </source>
</evidence>
<dbReference type="GO" id="GO:0005524">
    <property type="term" value="F:ATP binding"/>
    <property type="evidence" value="ECO:0007669"/>
    <property type="project" value="UniProtKB-UniRule"/>
</dbReference>
<dbReference type="FunFam" id="3.30.1490.20:FF:000003">
    <property type="entry name" value="acetyl-CoA carboxylase isoform X1"/>
    <property type="match status" value="1"/>
</dbReference>
<dbReference type="Pfam" id="PF02785">
    <property type="entry name" value="Biotin_carb_C"/>
    <property type="match status" value="1"/>
</dbReference>
<accession>A0A1L7GVS0</accession>
<dbReference type="InterPro" id="IPR011761">
    <property type="entry name" value="ATP-grasp"/>
</dbReference>
<evidence type="ECO:0000256" key="2">
    <source>
        <dbReference type="ARBA" id="ARBA00013263"/>
    </source>
</evidence>